<reference evidence="2" key="1">
    <citation type="submission" date="2025-08" db="UniProtKB">
        <authorList>
            <consortium name="RefSeq"/>
        </authorList>
    </citation>
    <scope>IDENTIFICATION</scope>
</reference>
<organism evidence="1 2">
    <name type="scientific">Derxia gummosa DSM 723</name>
    <dbReference type="NCBI Taxonomy" id="1121388"/>
    <lineage>
        <taxon>Bacteria</taxon>
        <taxon>Pseudomonadati</taxon>
        <taxon>Pseudomonadota</taxon>
        <taxon>Betaproteobacteria</taxon>
        <taxon>Burkholderiales</taxon>
        <taxon>Alcaligenaceae</taxon>
        <taxon>Derxia</taxon>
    </lineage>
</organism>
<keyword evidence="1" id="KW-1185">Reference proteome</keyword>
<proteinExistence type="predicted"/>
<dbReference type="OrthoDB" id="9835620at2"/>
<dbReference type="AlphaFoldDB" id="A0A8B6X0S6"/>
<accession>A0A8B6X0S6</accession>
<evidence type="ECO:0000313" key="2">
    <source>
        <dbReference type="RefSeq" id="WP_028310018.1"/>
    </source>
</evidence>
<protein>
    <submittedName>
        <fullName evidence="2">Uncharacterized protein</fullName>
    </submittedName>
</protein>
<dbReference type="RefSeq" id="WP_028310018.1">
    <property type="nucleotide sequence ID" value="NZ_AXWS01000007.1"/>
</dbReference>
<evidence type="ECO:0000313" key="1">
    <source>
        <dbReference type="Proteomes" id="UP000675920"/>
    </source>
</evidence>
<sequence length="103" mass="11913">MNTFNPVIHDTKFVWDDGRGETWCTREYVETRYLHRIALGRAAEARLGGQNDVAEEFEHKARGLSRTLQRLRDQGHLGRNEAYENGEFSKAFKSMNADSLRVL</sequence>
<name>A0A8B6X0S6_9BURK</name>
<dbReference type="Proteomes" id="UP000675920">
    <property type="component" value="Unplaced"/>
</dbReference>